<feature type="compositionally biased region" description="Gly residues" evidence="1">
    <location>
        <begin position="174"/>
        <end position="183"/>
    </location>
</feature>
<reference evidence="2 3" key="1">
    <citation type="journal article" date="2018" name="Mycol. Prog.">
        <title>Coniella lustricola, a new species from submerged detritus.</title>
        <authorList>
            <person name="Raudabaugh D.B."/>
            <person name="Iturriaga T."/>
            <person name="Carver A."/>
            <person name="Mondo S."/>
            <person name="Pangilinan J."/>
            <person name="Lipzen A."/>
            <person name="He G."/>
            <person name="Amirebrahimi M."/>
            <person name="Grigoriev I.V."/>
            <person name="Miller A.N."/>
        </authorList>
    </citation>
    <scope>NUCLEOTIDE SEQUENCE [LARGE SCALE GENOMIC DNA]</scope>
    <source>
        <strain evidence="2 3">B22-T-1</strain>
    </source>
</reference>
<feature type="compositionally biased region" description="Polar residues" evidence="1">
    <location>
        <begin position="342"/>
        <end position="362"/>
    </location>
</feature>
<feature type="compositionally biased region" description="Polar residues" evidence="1">
    <location>
        <begin position="38"/>
        <end position="47"/>
    </location>
</feature>
<feature type="compositionally biased region" description="Acidic residues" evidence="1">
    <location>
        <begin position="135"/>
        <end position="149"/>
    </location>
</feature>
<feature type="compositionally biased region" description="Polar residues" evidence="1">
    <location>
        <begin position="150"/>
        <end position="171"/>
    </location>
</feature>
<dbReference type="STRING" id="2025994.A0A2T3ALP8"/>
<dbReference type="EMBL" id="KZ678376">
    <property type="protein sequence ID" value="PSS03209.1"/>
    <property type="molecule type" value="Genomic_DNA"/>
</dbReference>
<evidence type="ECO:0000256" key="1">
    <source>
        <dbReference type="SAM" id="MobiDB-lite"/>
    </source>
</evidence>
<accession>A0A2T3ALP8</accession>
<evidence type="ECO:0000313" key="3">
    <source>
        <dbReference type="Proteomes" id="UP000241462"/>
    </source>
</evidence>
<feature type="region of interest" description="Disordered" evidence="1">
    <location>
        <begin position="135"/>
        <end position="186"/>
    </location>
</feature>
<feature type="region of interest" description="Disordered" evidence="1">
    <location>
        <begin position="216"/>
        <end position="248"/>
    </location>
</feature>
<sequence>MDSRYNFAPNFPERLAKNLAETESVLSARTRSARARQPPTTMASETLASDVPQCPDGHVTKRLSYSNTPSETVLYSLKQHCANTVPRDEEFVIRDNFARRHPLQNRQMDTFAGKIVMPLQTRSERDERRLFLNGLDEDWGSDSSADPEVDTSSPSLRTRQQSITTAATSVDGTIGQGSKGGYGSIASSPKTFGPVSLTDEGSWVDLEPEILGLGSEGHQRHASGVTGTSSNSQHSEALEAAGPSKDDYCEQWQQQQTIRIPARRSSLSHQVTTAILGETAHSRKTSTNSIANGLLLQPLPPSSQASSSRYLPLLRRPQTSGTDREAVSEPEVFVNHRLPCSASSASTQPASRAVTDQLSLPSLFTKDDGPRDTASPSHHRKPSKPSSPHSIAAKMPGLTRVNTWLASGNGLQPVQAGFTASPSGLSPSHMRVSGDILENLRLIVNNFPNLPLDTSCLTIQTIRSYSRKLKRVDFERRAVRLPEEQALTFAECVTSPELSPLGRKGSMTALNIMNSLRGKFTNLYSNSGASRVSHDEDMLAWPPVDTRHITLACDSPPVRQNEDSLETCVSSLRAIFPNGSHYLLDLVYAHLTAYTYINSLIGGLAPVVQRNGAVLMHLRGKRSMNIPAGVTSLADLQIHPDSSETIIRDFHQNVALVTARDVIPPKAAATLGLGSTATSLSVKPVSGSRRPGSKDRFREVMSPSTAAIVQSLESDRALCELRDDISRNVYRLVETIKGCSSPEEYQSHEEQEANIVENPDNKQLEPAFMRTLCELVRCYEELYG</sequence>
<name>A0A2T3ALP8_9PEZI</name>
<feature type="compositionally biased region" description="Low complexity" evidence="1">
    <location>
        <begin position="384"/>
        <end position="393"/>
    </location>
</feature>
<dbReference type="Proteomes" id="UP000241462">
    <property type="component" value="Unassembled WGS sequence"/>
</dbReference>
<proteinExistence type="predicted"/>
<protein>
    <submittedName>
        <fullName evidence="2">Uncharacterized protein</fullName>
    </submittedName>
</protein>
<keyword evidence="3" id="KW-1185">Reference proteome</keyword>
<organism evidence="2 3">
    <name type="scientific">Coniella lustricola</name>
    <dbReference type="NCBI Taxonomy" id="2025994"/>
    <lineage>
        <taxon>Eukaryota</taxon>
        <taxon>Fungi</taxon>
        <taxon>Dikarya</taxon>
        <taxon>Ascomycota</taxon>
        <taxon>Pezizomycotina</taxon>
        <taxon>Sordariomycetes</taxon>
        <taxon>Sordariomycetidae</taxon>
        <taxon>Diaporthales</taxon>
        <taxon>Schizoparmaceae</taxon>
        <taxon>Coniella</taxon>
    </lineage>
</organism>
<feature type="region of interest" description="Disordered" evidence="1">
    <location>
        <begin position="342"/>
        <end position="393"/>
    </location>
</feature>
<gene>
    <name evidence="2" type="ORF">BD289DRAFT_449611</name>
</gene>
<dbReference type="AlphaFoldDB" id="A0A2T3ALP8"/>
<evidence type="ECO:0000313" key="2">
    <source>
        <dbReference type="EMBL" id="PSS03209.1"/>
    </source>
</evidence>
<feature type="compositionally biased region" description="Polar residues" evidence="1">
    <location>
        <begin position="225"/>
        <end position="235"/>
    </location>
</feature>
<dbReference type="OrthoDB" id="3506470at2759"/>
<dbReference type="InParanoid" id="A0A2T3ALP8"/>
<feature type="region of interest" description="Disordered" evidence="1">
    <location>
        <begin position="27"/>
        <end position="53"/>
    </location>
</feature>